<dbReference type="Proteomes" id="UP000179807">
    <property type="component" value="Unassembled WGS sequence"/>
</dbReference>
<keyword evidence="2" id="KW-1185">Reference proteome</keyword>
<dbReference type="RefSeq" id="XP_068364901.1">
    <property type="nucleotide sequence ID" value="XM_068500366.1"/>
</dbReference>
<evidence type="ECO:0000313" key="2">
    <source>
        <dbReference type="Proteomes" id="UP000179807"/>
    </source>
</evidence>
<name>A0A1J4KQN1_9EUKA</name>
<evidence type="ECO:0008006" key="3">
    <source>
        <dbReference type="Google" id="ProtNLM"/>
    </source>
</evidence>
<gene>
    <name evidence="1" type="ORF">TRFO_18754</name>
</gene>
<proteinExistence type="predicted"/>
<dbReference type="EMBL" id="MLAK01000580">
    <property type="protein sequence ID" value="OHT11765.1"/>
    <property type="molecule type" value="Genomic_DNA"/>
</dbReference>
<reference evidence="1" key="1">
    <citation type="submission" date="2016-10" db="EMBL/GenBank/DDBJ databases">
        <authorList>
            <person name="Benchimol M."/>
            <person name="Almeida L.G."/>
            <person name="Vasconcelos A.T."/>
            <person name="Perreira-Neves A."/>
            <person name="Rosa I.A."/>
            <person name="Tasca T."/>
            <person name="Bogo M.R."/>
            <person name="de Souza W."/>
        </authorList>
    </citation>
    <scope>NUCLEOTIDE SEQUENCE [LARGE SCALE GENOMIC DNA]</scope>
    <source>
        <strain evidence="1">K</strain>
    </source>
</reference>
<dbReference type="InterPro" id="IPR051279">
    <property type="entry name" value="PP1-Reg/Actin-Interact_Protein"/>
</dbReference>
<protein>
    <recommendedName>
        <fullName evidence="3">Leucine Rich Repeat family protein</fullName>
    </recommendedName>
</protein>
<dbReference type="Gene3D" id="3.80.10.10">
    <property type="entry name" value="Ribonuclease Inhibitor"/>
    <property type="match status" value="1"/>
</dbReference>
<dbReference type="PANTHER" id="PTHR24112:SF64">
    <property type="entry name" value="CHROMOSOME UNDETERMINED SCAFFOLD_46, WHOLE GENOME SHOTGUN SEQUENCE"/>
    <property type="match status" value="1"/>
</dbReference>
<sequence length="748" mass="85032">MEQNGLIDTSVLHQVADLQDFECEKIILCKLADILNSKGKTTSKAIIFTELNLHVFKKRSMFRKTHVIGHSYPWHKLVSISVPEQKSFILTFPEIMIRIIDQDPALYIDAIVSHLRDVRIAGDMPQLLFDHSILKPSITTQVTQKGLMEKRLRFQAFALEKNLPPAFYSTFNQYIARISLLEEKDAVFDFRNLFSYPQSFDVILYALIGEKNIKSIIIPQSQFKNWASLGKLMKYNNYITEIETMEQPDETTKSFVDSLISNKNTQLKSLRFRRSTYDQNFVSYLTSLIQHIPKLVDLAIEDSLSPQGLTAFIDNFETCAEYGRIAVLSLRETTGIDIARLISLAPNLRSLDLCRCDIDISTIISEFQQCELEVLNLSENKSDAPLSPDIKISPTLNKILASNVTWKGANFANFLTVISNAQSNSESGLYLDISNLKISDGEAKNAIEAMQKISLPNLTALVYNGNLVNSEFLSFLRNCNNLRSISVTDCFSSMNISYKNFLVMIRDSTTITELIIRSTKEPFSANMTKTLFDFLKLNKSIAILDFQDQHQGMPLFCLIKDFIETNMTIREIRFDNNSLPSMKVLQGLAYIAEKRNKPLKLHIPKHDVLDLAYTAKLSEAMLGKQLQMIKRIGRNADVATSGEQFDFDEFVPSIPSSHRKTLPAVNLEKRISDDLEDLGSNMMSLGKKRKDSCAETYDFSEVKKKFVDDDNWCESLRCVPIRDTEQYVNNINNDLSIEAIIALVISQQ</sequence>
<dbReference type="PANTHER" id="PTHR24112">
    <property type="entry name" value="LEUCINE-RICH REPEAT, ISOFORM F-RELATED"/>
    <property type="match status" value="1"/>
</dbReference>
<dbReference type="GO" id="GO:0030027">
    <property type="term" value="C:lamellipodium"/>
    <property type="evidence" value="ECO:0007669"/>
    <property type="project" value="TreeGrafter"/>
</dbReference>
<dbReference type="InterPro" id="IPR032675">
    <property type="entry name" value="LRR_dom_sf"/>
</dbReference>
<organism evidence="1 2">
    <name type="scientific">Tritrichomonas foetus</name>
    <dbReference type="NCBI Taxonomy" id="1144522"/>
    <lineage>
        <taxon>Eukaryota</taxon>
        <taxon>Metamonada</taxon>
        <taxon>Parabasalia</taxon>
        <taxon>Tritrichomonadida</taxon>
        <taxon>Tritrichomonadidae</taxon>
        <taxon>Tritrichomonas</taxon>
    </lineage>
</organism>
<accession>A0A1J4KQN1</accession>
<dbReference type="GO" id="GO:0016477">
    <property type="term" value="P:cell migration"/>
    <property type="evidence" value="ECO:0007669"/>
    <property type="project" value="TreeGrafter"/>
</dbReference>
<comment type="caution">
    <text evidence="1">The sequence shown here is derived from an EMBL/GenBank/DDBJ whole genome shotgun (WGS) entry which is preliminary data.</text>
</comment>
<dbReference type="SUPFAM" id="SSF52047">
    <property type="entry name" value="RNI-like"/>
    <property type="match status" value="1"/>
</dbReference>
<evidence type="ECO:0000313" key="1">
    <source>
        <dbReference type="EMBL" id="OHT11765.1"/>
    </source>
</evidence>
<dbReference type="GeneID" id="94835070"/>
<dbReference type="GO" id="GO:0034315">
    <property type="term" value="P:regulation of Arp2/3 complex-mediated actin nucleation"/>
    <property type="evidence" value="ECO:0007669"/>
    <property type="project" value="TreeGrafter"/>
</dbReference>
<dbReference type="GO" id="GO:0005886">
    <property type="term" value="C:plasma membrane"/>
    <property type="evidence" value="ECO:0007669"/>
    <property type="project" value="TreeGrafter"/>
</dbReference>
<dbReference type="AlphaFoldDB" id="A0A1J4KQN1"/>
<dbReference type="VEuPathDB" id="TrichDB:TRFO_18754"/>